<name>A0A5C3KJE7_COPMA</name>
<evidence type="ECO:0000313" key="1">
    <source>
        <dbReference type="EMBL" id="TFK20264.1"/>
    </source>
</evidence>
<sequence>MPQLLSCPTEILLMILTDVDAVEDLKALSLTCRLICSASRPLTFKGIIVHPESKAHNEDVEGSLIPFLLSNPAIQKRVTQLVLARSKELPTKTASGGGAWLKLLTRSVLPAVTCVCLKSTADVFPSDWERLLECLEDLENASPITSFATFCSNYNRLSLYTFTSLPQLFKVWDWKRQLATMLPYNGPGLREEDESTVDKLFKDMESYEEITYGEIRMTNIAVNMKGIGVTSAYKSTHNPNLKLHQRAVVLYMKWIKVQPE</sequence>
<reference evidence="1 2" key="1">
    <citation type="journal article" date="2019" name="Nat. Ecol. Evol.">
        <title>Megaphylogeny resolves global patterns of mushroom evolution.</title>
        <authorList>
            <person name="Varga T."/>
            <person name="Krizsan K."/>
            <person name="Foldi C."/>
            <person name="Dima B."/>
            <person name="Sanchez-Garcia M."/>
            <person name="Sanchez-Ramirez S."/>
            <person name="Szollosi G.J."/>
            <person name="Szarkandi J.G."/>
            <person name="Papp V."/>
            <person name="Albert L."/>
            <person name="Andreopoulos W."/>
            <person name="Angelini C."/>
            <person name="Antonin V."/>
            <person name="Barry K.W."/>
            <person name="Bougher N.L."/>
            <person name="Buchanan P."/>
            <person name="Buyck B."/>
            <person name="Bense V."/>
            <person name="Catcheside P."/>
            <person name="Chovatia M."/>
            <person name="Cooper J."/>
            <person name="Damon W."/>
            <person name="Desjardin D."/>
            <person name="Finy P."/>
            <person name="Geml J."/>
            <person name="Haridas S."/>
            <person name="Hughes K."/>
            <person name="Justo A."/>
            <person name="Karasinski D."/>
            <person name="Kautmanova I."/>
            <person name="Kiss B."/>
            <person name="Kocsube S."/>
            <person name="Kotiranta H."/>
            <person name="LaButti K.M."/>
            <person name="Lechner B.E."/>
            <person name="Liimatainen K."/>
            <person name="Lipzen A."/>
            <person name="Lukacs Z."/>
            <person name="Mihaltcheva S."/>
            <person name="Morgado L.N."/>
            <person name="Niskanen T."/>
            <person name="Noordeloos M.E."/>
            <person name="Ohm R.A."/>
            <person name="Ortiz-Santana B."/>
            <person name="Ovrebo C."/>
            <person name="Racz N."/>
            <person name="Riley R."/>
            <person name="Savchenko A."/>
            <person name="Shiryaev A."/>
            <person name="Soop K."/>
            <person name="Spirin V."/>
            <person name="Szebenyi C."/>
            <person name="Tomsovsky M."/>
            <person name="Tulloss R.E."/>
            <person name="Uehling J."/>
            <person name="Grigoriev I.V."/>
            <person name="Vagvolgyi C."/>
            <person name="Papp T."/>
            <person name="Martin F.M."/>
            <person name="Miettinen O."/>
            <person name="Hibbett D.S."/>
            <person name="Nagy L.G."/>
        </authorList>
    </citation>
    <scope>NUCLEOTIDE SEQUENCE [LARGE SCALE GENOMIC DNA]</scope>
    <source>
        <strain evidence="1 2">CBS 121175</strain>
    </source>
</reference>
<gene>
    <name evidence="1" type="ORF">FA15DRAFT_673635</name>
</gene>
<dbReference type="AlphaFoldDB" id="A0A5C3KJE7"/>
<evidence type="ECO:0008006" key="3">
    <source>
        <dbReference type="Google" id="ProtNLM"/>
    </source>
</evidence>
<dbReference type="EMBL" id="ML210306">
    <property type="protein sequence ID" value="TFK20264.1"/>
    <property type="molecule type" value="Genomic_DNA"/>
</dbReference>
<proteinExistence type="predicted"/>
<keyword evidence="2" id="KW-1185">Reference proteome</keyword>
<dbReference type="Proteomes" id="UP000307440">
    <property type="component" value="Unassembled WGS sequence"/>
</dbReference>
<protein>
    <recommendedName>
        <fullName evidence="3">F-box domain-containing protein</fullName>
    </recommendedName>
</protein>
<accession>A0A5C3KJE7</accession>
<evidence type="ECO:0000313" key="2">
    <source>
        <dbReference type="Proteomes" id="UP000307440"/>
    </source>
</evidence>
<organism evidence="1 2">
    <name type="scientific">Coprinopsis marcescibilis</name>
    <name type="common">Agaric fungus</name>
    <name type="synonym">Psathyrella marcescibilis</name>
    <dbReference type="NCBI Taxonomy" id="230819"/>
    <lineage>
        <taxon>Eukaryota</taxon>
        <taxon>Fungi</taxon>
        <taxon>Dikarya</taxon>
        <taxon>Basidiomycota</taxon>
        <taxon>Agaricomycotina</taxon>
        <taxon>Agaricomycetes</taxon>
        <taxon>Agaricomycetidae</taxon>
        <taxon>Agaricales</taxon>
        <taxon>Agaricineae</taxon>
        <taxon>Psathyrellaceae</taxon>
        <taxon>Coprinopsis</taxon>
    </lineage>
</organism>